<sequence>MKSVSITVASASLLFVLSSCAMQPLSLPGRSTPSDTRQQPAIVERSLDRPAPPVTAEVPGPQPVAPAVAEASGTAPEPMDLLPVSYVNDRIFEYGRKLERWQELDRQAAAISIEKEQAQTMVRCFRDLQKVLNGYQQMRDILLQRNQVVPTPLETEAVFDLQRQDVSFLEGICGRMLGEAHDKDAGWQQRPDDADLNQAETLVERYSANGEYNEVVQVWLKIPPHQIERVDLKTKILYGNALMFLDQPEKAAAIYQQIVEAMSVSKEQPTDLLSLRKVLADLHTAAGNYPAAQQQYTQIAADYQAIGRIEQWAALQLSILERSATGSPELSEYSQLLRSYLGYLPARDGYGIVEQAQRFLEQYPYSPVSSNVDVIRADAQQRAEAWFQGYLSQADALMAEKKFQDAMELLQTVPEQIVGSDRFQAVQKKLDDLVLAEEVDRETAKIQQMQELQRRWNEGMLAADQDDFDTAIGVFTSLLDSEFGTRAADKIKELSLKAAMNERRKAADLFIRFTKTTDLESRKRLLVETRRVLKDILVKYPEVEIADKVLGNIERVEQEMAIIDPLLLPTIEEEERQQALQPATVSEPALDAFDLPVSQPPPTPMTAPAAPATVAPPAPAGQPLPVRSLDQL</sequence>
<keyword evidence="2" id="KW-0732">Signal</keyword>
<reference evidence="3 4" key="1">
    <citation type="submission" date="2022-01" db="EMBL/GenBank/DDBJ databases">
        <title>Desulfofustis limnae sp. nov., a novel mesophilic sulfate-reducing bacterium isolated from marsh soil.</title>
        <authorList>
            <person name="Watanabe M."/>
            <person name="Takahashi A."/>
            <person name="Kojima H."/>
            <person name="Fukui M."/>
        </authorList>
    </citation>
    <scope>NUCLEOTIDE SEQUENCE [LARGE SCALE GENOMIC DNA]</scope>
    <source>
        <strain evidence="3 4">PPLL</strain>
    </source>
</reference>
<dbReference type="EMBL" id="AP025516">
    <property type="protein sequence ID" value="BDD87775.1"/>
    <property type="molecule type" value="Genomic_DNA"/>
</dbReference>
<dbReference type="PROSITE" id="PS51257">
    <property type="entry name" value="PROKAR_LIPOPROTEIN"/>
    <property type="match status" value="1"/>
</dbReference>
<evidence type="ECO:0000313" key="3">
    <source>
        <dbReference type="EMBL" id="BDD87775.1"/>
    </source>
</evidence>
<dbReference type="Gene3D" id="1.25.40.10">
    <property type="entry name" value="Tetratricopeptide repeat domain"/>
    <property type="match status" value="1"/>
</dbReference>
<evidence type="ECO:0008006" key="5">
    <source>
        <dbReference type="Google" id="ProtNLM"/>
    </source>
</evidence>
<dbReference type="Proteomes" id="UP000830055">
    <property type="component" value="Chromosome"/>
</dbReference>
<feature type="region of interest" description="Disordered" evidence="1">
    <location>
        <begin position="590"/>
        <end position="632"/>
    </location>
</feature>
<proteinExistence type="predicted"/>
<gene>
    <name evidence="3" type="ORF">DPPLL_21400</name>
</gene>
<evidence type="ECO:0000256" key="2">
    <source>
        <dbReference type="SAM" id="SignalP"/>
    </source>
</evidence>
<keyword evidence="4" id="KW-1185">Reference proteome</keyword>
<feature type="signal peptide" evidence="2">
    <location>
        <begin position="1"/>
        <end position="21"/>
    </location>
</feature>
<feature type="chain" id="PRO_5046963597" description="Tetratricopeptide repeat protein" evidence="2">
    <location>
        <begin position="22"/>
        <end position="632"/>
    </location>
</feature>
<organism evidence="3 4">
    <name type="scientific">Desulfofustis limnaeus</name>
    <dbReference type="NCBI Taxonomy" id="2740163"/>
    <lineage>
        <taxon>Bacteria</taxon>
        <taxon>Pseudomonadati</taxon>
        <taxon>Thermodesulfobacteriota</taxon>
        <taxon>Desulfobulbia</taxon>
        <taxon>Desulfobulbales</taxon>
        <taxon>Desulfocapsaceae</taxon>
        <taxon>Desulfofustis</taxon>
    </lineage>
</organism>
<protein>
    <recommendedName>
        <fullName evidence="5">Tetratricopeptide repeat protein</fullName>
    </recommendedName>
</protein>
<dbReference type="InterPro" id="IPR011990">
    <property type="entry name" value="TPR-like_helical_dom_sf"/>
</dbReference>
<evidence type="ECO:0000313" key="4">
    <source>
        <dbReference type="Proteomes" id="UP000830055"/>
    </source>
</evidence>
<name>A0ABN6M6C7_9BACT</name>
<dbReference type="SUPFAM" id="SSF48452">
    <property type="entry name" value="TPR-like"/>
    <property type="match status" value="1"/>
</dbReference>
<dbReference type="RefSeq" id="WP_284151188.1">
    <property type="nucleotide sequence ID" value="NZ_AP025516.1"/>
</dbReference>
<accession>A0ABN6M6C7</accession>
<evidence type="ECO:0000256" key="1">
    <source>
        <dbReference type="SAM" id="MobiDB-lite"/>
    </source>
</evidence>
<feature type="region of interest" description="Disordered" evidence="1">
    <location>
        <begin position="44"/>
        <end position="73"/>
    </location>
</feature>